<keyword evidence="4" id="KW-1185">Reference proteome</keyword>
<dbReference type="SUPFAM" id="SSF51197">
    <property type="entry name" value="Clavaminate synthase-like"/>
    <property type="match status" value="1"/>
</dbReference>
<comment type="caution">
    <text evidence="3">The sequence shown here is derived from an EMBL/GenBank/DDBJ whole genome shotgun (WGS) entry which is preliminary data.</text>
</comment>
<reference evidence="3 4" key="1">
    <citation type="submission" date="2017-10" db="EMBL/GenBank/DDBJ databases">
        <title>The draft genome sequence of Lewinella nigricans NBRC 102662.</title>
        <authorList>
            <person name="Wang K."/>
        </authorList>
    </citation>
    <scope>NUCLEOTIDE SEQUENCE [LARGE SCALE GENOMIC DNA]</scope>
    <source>
        <strain evidence="3 4">NBRC 102662</strain>
    </source>
</reference>
<evidence type="ECO:0000313" key="4">
    <source>
        <dbReference type="Proteomes" id="UP000223913"/>
    </source>
</evidence>
<evidence type="ECO:0000313" key="3">
    <source>
        <dbReference type="EMBL" id="PHN00913.1"/>
    </source>
</evidence>
<dbReference type="Gene3D" id="3.60.130.10">
    <property type="entry name" value="Clavaminate synthase-like"/>
    <property type="match status" value="1"/>
</dbReference>
<dbReference type="RefSeq" id="WP_099155652.1">
    <property type="nucleotide sequence ID" value="NZ_PDUD01000069.1"/>
</dbReference>
<accession>A0A2D0MZN9</accession>
<dbReference type="InterPro" id="IPR042098">
    <property type="entry name" value="TauD-like_sf"/>
</dbReference>
<dbReference type="PANTHER" id="PTHR10696:SF56">
    <property type="entry name" value="TAUD_TFDA-LIKE DOMAIN-CONTAINING PROTEIN"/>
    <property type="match status" value="1"/>
</dbReference>
<dbReference type="EMBL" id="PDUD01000069">
    <property type="protein sequence ID" value="PHN00913.1"/>
    <property type="molecule type" value="Genomic_DNA"/>
</dbReference>
<dbReference type="OrthoDB" id="4300762at2"/>
<organism evidence="3 4">
    <name type="scientific">Flavilitoribacter nigricans (strain ATCC 23147 / DSM 23189 / NBRC 102662 / NCIMB 1420 / SS-2)</name>
    <name type="common">Lewinella nigricans</name>
    <dbReference type="NCBI Taxonomy" id="1122177"/>
    <lineage>
        <taxon>Bacteria</taxon>
        <taxon>Pseudomonadati</taxon>
        <taxon>Bacteroidota</taxon>
        <taxon>Saprospiria</taxon>
        <taxon>Saprospirales</taxon>
        <taxon>Lewinellaceae</taxon>
        <taxon>Flavilitoribacter</taxon>
    </lineage>
</organism>
<evidence type="ECO:0000256" key="2">
    <source>
        <dbReference type="ARBA" id="ARBA00023002"/>
    </source>
</evidence>
<sequence length="300" mass="34190">MENKKAYTIDVSHSIIDHLLDTSKQFRVNSWDFKEWLHGETIIQKTGILSKELEVFFDLFHRILRGQGFVIINLAFLLDKYSESDAAPICTYLLSTLGSPFRVFKKHPGHWRKLGVDLKRPANRSGGVGISPLHLDFVNAANPPDIVCLLAIRHDPALGGRSIVSSFDGIEKMLSPKHVQILSMSKFSDGVVIELNGIGQDINPFPVLNFNSLWKYRFTGNLLSSEADEVTQKALREMLHILESRKITFLLERGQMLILNQHRVLHGREPLGYGQKDIPENKRRLLLQSFVRTNDFYNSN</sequence>
<keyword evidence="2" id="KW-0560">Oxidoreductase</keyword>
<name>A0A2D0MZN9_FLAN2</name>
<dbReference type="GO" id="GO:0016706">
    <property type="term" value="F:2-oxoglutarate-dependent dioxygenase activity"/>
    <property type="evidence" value="ECO:0007669"/>
    <property type="project" value="UniProtKB-ARBA"/>
</dbReference>
<dbReference type="Proteomes" id="UP000223913">
    <property type="component" value="Unassembled WGS sequence"/>
</dbReference>
<comment type="cofactor">
    <cofactor evidence="1">
        <name>Fe(2+)</name>
        <dbReference type="ChEBI" id="CHEBI:29033"/>
    </cofactor>
</comment>
<evidence type="ECO:0008006" key="5">
    <source>
        <dbReference type="Google" id="ProtNLM"/>
    </source>
</evidence>
<proteinExistence type="predicted"/>
<protein>
    <recommendedName>
        <fullName evidence="5">TauD/TfdA-like domain-containing protein</fullName>
    </recommendedName>
</protein>
<gene>
    <name evidence="3" type="ORF">CRP01_39655</name>
</gene>
<dbReference type="PANTHER" id="PTHR10696">
    <property type="entry name" value="GAMMA-BUTYROBETAINE HYDROXYLASE-RELATED"/>
    <property type="match status" value="1"/>
</dbReference>
<dbReference type="InterPro" id="IPR050411">
    <property type="entry name" value="AlphaKG_dependent_hydroxylases"/>
</dbReference>
<evidence type="ECO:0000256" key="1">
    <source>
        <dbReference type="ARBA" id="ARBA00001954"/>
    </source>
</evidence>
<dbReference type="AlphaFoldDB" id="A0A2D0MZN9"/>